<organism evidence="1 2">
    <name type="scientific">Pseudomonas phage vB_PsyM_KIL1</name>
    <dbReference type="NCBI Taxonomy" id="1777065"/>
    <lineage>
        <taxon>Viruses</taxon>
        <taxon>Duplodnaviria</taxon>
        <taxon>Heunggongvirae</taxon>
        <taxon>Uroviricota</taxon>
        <taxon>Caudoviricetes</taxon>
        <taxon>Vandenendeviridae</taxon>
        <taxon>Gorskivirinae</taxon>
        <taxon>Flaumdravirus</taxon>
        <taxon>Flaumdravirus KIL4</taxon>
    </lineage>
</organism>
<name>A0A142IDI2_9CAUD</name>
<accession>A0A142IDI2</accession>
<dbReference type="GeneID" id="28802428"/>
<dbReference type="RefSeq" id="YP_009275969.1">
    <property type="nucleotide sequence ID" value="NC_030934.1"/>
</dbReference>
<keyword evidence="2" id="KW-1185">Reference proteome</keyword>
<gene>
    <name evidence="1" type="ORF">vB_PsyM_KIL1_0035</name>
</gene>
<reference evidence="1 2" key="1">
    <citation type="journal article" date="2016" name="Front. Microbiol.">
        <title>Characterization of Novel Bacteriophages for Biocontrol of Bacterial Blight in Leek Caused by Pseudomonas syringae pv. porri.</title>
        <authorList>
            <person name="Rombouts S."/>
            <person name="Lavigne R."/>
        </authorList>
    </citation>
    <scope>NUCLEOTIDE SEQUENCE [LARGE SCALE GENOMIC DNA]</scope>
</reference>
<dbReference type="KEGG" id="vg:28802428"/>
<dbReference type="EMBL" id="KU130126">
    <property type="protein sequence ID" value="AMR57287.1"/>
    <property type="molecule type" value="Genomic_DNA"/>
</dbReference>
<proteinExistence type="predicted"/>
<dbReference type="Proteomes" id="UP000203989">
    <property type="component" value="Segment"/>
</dbReference>
<evidence type="ECO:0000313" key="2">
    <source>
        <dbReference type="Proteomes" id="UP000203989"/>
    </source>
</evidence>
<sequence length="27" mass="3131">MERYVCKHSPAIRNTAYEEEATGQAEF</sequence>
<protein>
    <submittedName>
        <fullName evidence="1">Uncharacterized protein</fullName>
    </submittedName>
</protein>
<evidence type="ECO:0000313" key="1">
    <source>
        <dbReference type="EMBL" id="AMR57287.1"/>
    </source>
</evidence>